<dbReference type="KEGG" id="msu:MS1814"/>
<evidence type="ECO:0000313" key="1">
    <source>
        <dbReference type="EMBL" id="AAU38422.1"/>
    </source>
</evidence>
<accession>Q65RI8</accession>
<dbReference type="AlphaFoldDB" id="Q65RI8"/>
<reference evidence="1 2" key="1">
    <citation type="journal article" date="2004" name="Nat. Biotechnol.">
        <title>The genome sequence of the capnophilic rumen bacterium Mannheimia succiniciproducens.</title>
        <authorList>
            <person name="Hong S.H."/>
            <person name="Kim J.S."/>
            <person name="Lee S.Y."/>
            <person name="In Y.H."/>
            <person name="Choi S.S."/>
            <person name="Rih J.-K."/>
            <person name="Kim C.H."/>
            <person name="Jeong H."/>
            <person name="Hur C.G."/>
            <person name="Kim J.J."/>
        </authorList>
    </citation>
    <scope>NUCLEOTIDE SEQUENCE [LARGE SCALE GENOMIC DNA]</scope>
    <source>
        <strain evidence="2">KCTC 0769BP / MBEL55E</strain>
    </source>
</reference>
<organism evidence="1 2">
    <name type="scientific">Mannheimia succiniciproducens (strain KCTC 0769BP / MBEL55E)</name>
    <dbReference type="NCBI Taxonomy" id="221988"/>
    <lineage>
        <taxon>Bacteria</taxon>
        <taxon>Pseudomonadati</taxon>
        <taxon>Pseudomonadota</taxon>
        <taxon>Gammaproteobacteria</taxon>
        <taxon>Pasteurellales</taxon>
        <taxon>Pasteurellaceae</taxon>
        <taxon>Basfia</taxon>
    </lineage>
</organism>
<name>Q65RI8_MANSM</name>
<gene>
    <name evidence="1" type="ordered locus">MS1814</name>
</gene>
<dbReference type="Proteomes" id="UP000000607">
    <property type="component" value="Chromosome"/>
</dbReference>
<keyword evidence="2" id="KW-1185">Reference proteome</keyword>
<protein>
    <submittedName>
        <fullName evidence="1">Uncharacterized protein</fullName>
    </submittedName>
</protein>
<proteinExistence type="predicted"/>
<dbReference type="EMBL" id="AE016827">
    <property type="protein sequence ID" value="AAU38422.1"/>
    <property type="molecule type" value="Genomic_DNA"/>
</dbReference>
<sequence length="32" mass="3685">MPDRRNPIFRQFIHKVASNSQIAKLSSTNAEK</sequence>
<evidence type="ECO:0000313" key="2">
    <source>
        <dbReference type="Proteomes" id="UP000000607"/>
    </source>
</evidence>
<dbReference type="HOGENOM" id="CLU_3390170_0_0_6"/>